<feature type="region of interest" description="Disordered" evidence="3">
    <location>
        <begin position="588"/>
        <end position="632"/>
    </location>
</feature>
<feature type="compositionally biased region" description="Basic residues" evidence="3">
    <location>
        <begin position="670"/>
        <end position="679"/>
    </location>
</feature>
<comment type="caution">
    <text evidence="4">The sequence shown here is derived from an EMBL/GenBank/DDBJ whole genome shotgun (WGS) entry which is preliminary data.</text>
</comment>
<comment type="subcellular location">
    <subcellularLocation>
        <location evidence="1">Cytoplasm</location>
    </subcellularLocation>
</comment>
<accession>A0A8J5TK00</accession>
<feature type="compositionally biased region" description="Low complexity" evidence="3">
    <location>
        <begin position="559"/>
        <end position="575"/>
    </location>
</feature>
<dbReference type="AlphaFoldDB" id="A0A8J5TK00"/>
<evidence type="ECO:0000256" key="2">
    <source>
        <dbReference type="ARBA" id="ARBA00022490"/>
    </source>
</evidence>
<feature type="region of interest" description="Disordered" evidence="3">
    <location>
        <begin position="43"/>
        <end position="132"/>
    </location>
</feature>
<keyword evidence="5" id="KW-1185">Reference proteome</keyword>
<dbReference type="PANTHER" id="PTHR12983:SF9">
    <property type="entry name" value="E3 UBIQUITIN-PROTEIN LIGASE RNF10"/>
    <property type="match status" value="1"/>
</dbReference>
<sequence>MTNMISLSSSSSPSCDETESTPSCVPVWLCWCMDTTTPSTATTAAMDKNNKVPRLPQLTVKTTSQEAVGREYGGKKSAPQHARKREYDRPDSGRKPVAGRGGRTGQRYVRPREKMGGKVDGGTGTSESGSLYCTGGKKQNITHLMNWWGPGHRSHGNRRGGGAQVKRYSSHAPKYSKEHYLQANCQFVVDDQEDYSLYSANQDLLVEWRFVEEVRLHVSEAPACPICLHPPVAAKEFGIGEEIELQLMRRERDSLVPVPAVLYNEEIMNTATRISHPTAATPYAKLLLASKDEVRSHILMREKRDLEAQLVEEGDQPEACFIDEALSLLRTRQDSLSSDSDVGELLIKAEEGLEAMSLSSPEEPSSGDSVSSVEEPLSLAPRNAPKSTFYFYQASNGAHIYMHAVNVQMLVQEYGALENCPPIIVAKVVEKESVSMTEDLRLRLRYLRHLPVTCCFDVVEVSFRHPVVSKMTTAMFQEQIQYRQWKRNERAREEWKIEMRVRAEEDRMMGRSKAATNLKIESLRHFPSFGEDFPAGPSGEVNEGANTAGGGEVIGSEASTSPSSDVVTSSSVEGTTTGMSFAKMIREGQTRVQHSSSEPVNITRGTRSRRRVPQLSESSTNDGNCTEEEERNLAVPEFKHAFSDAVAKALDAAAKKSAAKAEENEDIGRRGKKKKKHKVLLFSSGGLN</sequence>
<dbReference type="GO" id="GO:0005737">
    <property type="term" value="C:cytoplasm"/>
    <property type="evidence" value="ECO:0007669"/>
    <property type="project" value="UniProtKB-SubCell"/>
</dbReference>
<evidence type="ECO:0000256" key="1">
    <source>
        <dbReference type="ARBA" id="ARBA00004496"/>
    </source>
</evidence>
<feature type="compositionally biased region" description="Polar residues" evidence="3">
    <location>
        <begin position="357"/>
        <end position="372"/>
    </location>
</feature>
<evidence type="ECO:0000313" key="5">
    <source>
        <dbReference type="Proteomes" id="UP000747542"/>
    </source>
</evidence>
<organism evidence="4 5">
    <name type="scientific">Homarus americanus</name>
    <name type="common">American lobster</name>
    <dbReference type="NCBI Taxonomy" id="6706"/>
    <lineage>
        <taxon>Eukaryota</taxon>
        <taxon>Metazoa</taxon>
        <taxon>Ecdysozoa</taxon>
        <taxon>Arthropoda</taxon>
        <taxon>Crustacea</taxon>
        <taxon>Multicrustacea</taxon>
        <taxon>Malacostraca</taxon>
        <taxon>Eumalacostraca</taxon>
        <taxon>Eucarida</taxon>
        <taxon>Decapoda</taxon>
        <taxon>Pleocyemata</taxon>
        <taxon>Astacidea</taxon>
        <taxon>Nephropoidea</taxon>
        <taxon>Nephropidae</taxon>
        <taxon>Homarus</taxon>
    </lineage>
</organism>
<proteinExistence type="predicted"/>
<feature type="compositionally biased region" description="Basic and acidic residues" evidence="3">
    <location>
        <begin position="659"/>
        <end position="669"/>
    </location>
</feature>
<dbReference type="GO" id="GO:0045944">
    <property type="term" value="P:positive regulation of transcription by RNA polymerase II"/>
    <property type="evidence" value="ECO:0007669"/>
    <property type="project" value="TreeGrafter"/>
</dbReference>
<feature type="compositionally biased region" description="Basic and acidic residues" evidence="3">
    <location>
        <begin position="85"/>
        <end position="94"/>
    </location>
</feature>
<feature type="region of interest" description="Disordered" evidence="3">
    <location>
        <begin position="1"/>
        <end position="21"/>
    </location>
</feature>
<feature type="region of interest" description="Disordered" evidence="3">
    <location>
        <begin position="655"/>
        <end position="688"/>
    </location>
</feature>
<feature type="compositionally biased region" description="Polar residues" evidence="3">
    <location>
        <begin position="615"/>
        <end position="624"/>
    </location>
</feature>
<reference evidence="4" key="1">
    <citation type="journal article" date="2021" name="Sci. Adv.">
        <title>The American lobster genome reveals insights on longevity, neural, and immune adaptations.</title>
        <authorList>
            <person name="Polinski J.M."/>
            <person name="Zimin A.V."/>
            <person name="Clark K.F."/>
            <person name="Kohn A.B."/>
            <person name="Sadowski N."/>
            <person name="Timp W."/>
            <person name="Ptitsyn A."/>
            <person name="Khanna P."/>
            <person name="Romanova D.Y."/>
            <person name="Williams P."/>
            <person name="Greenwood S.J."/>
            <person name="Moroz L.L."/>
            <person name="Walt D.R."/>
            <person name="Bodnar A.G."/>
        </authorList>
    </citation>
    <scope>NUCLEOTIDE SEQUENCE</scope>
    <source>
        <strain evidence="4">GMGI-L3</strain>
    </source>
</reference>
<dbReference type="GO" id="GO:0000976">
    <property type="term" value="F:transcription cis-regulatory region binding"/>
    <property type="evidence" value="ECO:0007669"/>
    <property type="project" value="TreeGrafter"/>
</dbReference>
<dbReference type="PANTHER" id="PTHR12983">
    <property type="entry name" value="RING FINGER 10 FAMILY MEMBER"/>
    <property type="match status" value="1"/>
</dbReference>
<evidence type="ECO:0000313" key="4">
    <source>
        <dbReference type="EMBL" id="KAG7177044.1"/>
    </source>
</evidence>
<feature type="region of interest" description="Disordered" evidence="3">
    <location>
        <begin position="529"/>
        <end position="575"/>
    </location>
</feature>
<feature type="region of interest" description="Disordered" evidence="3">
    <location>
        <begin position="356"/>
        <end position="377"/>
    </location>
</feature>
<gene>
    <name evidence="4" type="primary">Rnf10-L</name>
    <name evidence="4" type="ORF">Hamer_G000266</name>
</gene>
<keyword evidence="2" id="KW-0963">Cytoplasm</keyword>
<dbReference type="Proteomes" id="UP000747542">
    <property type="component" value="Unassembled WGS sequence"/>
</dbReference>
<feature type="compositionally biased region" description="Polar residues" evidence="3">
    <location>
        <begin position="590"/>
        <end position="605"/>
    </location>
</feature>
<dbReference type="InterPro" id="IPR039739">
    <property type="entry name" value="MAG2/RNF10"/>
</dbReference>
<protein>
    <submittedName>
        <fullName evidence="4">RING finger protein 10-like</fullName>
    </submittedName>
</protein>
<name>A0A8J5TK00_HOMAM</name>
<dbReference type="EMBL" id="JAHLQT010002534">
    <property type="protein sequence ID" value="KAG7177044.1"/>
    <property type="molecule type" value="Genomic_DNA"/>
</dbReference>
<evidence type="ECO:0000256" key="3">
    <source>
        <dbReference type="SAM" id="MobiDB-lite"/>
    </source>
</evidence>